<dbReference type="GO" id="GO:0006304">
    <property type="term" value="P:DNA modification"/>
    <property type="evidence" value="ECO:0007669"/>
    <property type="project" value="InterPro"/>
</dbReference>
<dbReference type="SMART" id="SM00487">
    <property type="entry name" value="DEXDc"/>
    <property type="match status" value="1"/>
</dbReference>
<dbReference type="InterPro" id="IPR002052">
    <property type="entry name" value="DNA_methylase_N6_adenine_CS"/>
</dbReference>
<dbReference type="GO" id="GO:0016787">
    <property type="term" value="F:hydrolase activity"/>
    <property type="evidence" value="ECO:0007669"/>
    <property type="project" value="InterPro"/>
</dbReference>
<evidence type="ECO:0000313" key="4">
    <source>
        <dbReference type="Proteomes" id="UP000250997"/>
    </source>
</evidence>
<feature type="domain" description="Helicase ATP-binding" evidence="2">
    <location>
        <begin position="167"/>
        <end position="389"/>
    </location>
</feature>
<dbReference type="EMBL" id="PRLA01000002">
    <property type="protein sequence ID" value="RAW51559.1"/>
    <property type="molecule type" value="Genomic_DNA"/>
</dbReference>
<dbReference type="InterPro" id="IPR014001">
    <property type="entry name" value="Helicase_ATP-bd"/>
</dbReference>
<evidence type="ECO:0000313" key="3">
    <source>
        <dbReference type="EMBL" id="RAW51559.1"/>
    </source>
</evidence>
<evidence type="ECO:0000256" key="1">
    <source>
        <dbReference type="SAM" id="MobiDB-lite"/>
    </source>
</evidence>
<proteinExistence type="predicted"/>
<protein>
    <submittedName>
        <fullName evidence="3">DEAD/DEAH box helicase</fullName>
    </submittedName>
</protein>
<dbReference type="InterPro" id="IPR027417">
    <property type="entry name" value="P-loop_NTPase"/>
</dbReference>
<keyword evidence="3" id="KW-0347">Helicase</keyword>
<dbReference type="Gene3D" id="3.40.50.300">
    <property type="entry name" value="P-loop containing nucleotide triphosphate hydrolases"/>
    <property type="match status" value="1"/>
</dbReference>
<keyword evidence="3" id="KW-0067">ATP-binding</keyword>
<reference evidence="3 4" key="1">
    <citation type="submission" date="2018-02" db="EMBL/GenBank/DDBJ databases">
        <title>Complete genome sequencing of Faecalibacterium prausnitzii strains isolated from the human gut.</title>
        <authorList>
            <person name="Fitzgerald B.C."/>
            <person name="Shkoporov A.N."/>
            <person name="Ross P.R."/>
            <person name="Hill C."/>
        </authorList>
    </citation>
    <scope>NUCLEOTIDE SEQUENCE [LARGE SCALE GENOMIC DNA]</scope>
    <source>
        <strain evidence="3 4">APC942/18-1</strain>
    </source>
</reference>
<dbReference type="PROSITE" id="PS00092">
    <property type="entry name" value="N6_MTASE"/>
    <property type="match status" value="1"/>
</dbReference>
<dbReference type="RefSeq" id="WP_158395627.1">
    <property type="nucleotide sequence ID" value="NZ_CP026548.1"/>
</dbReference>
<dbReference type="GO" id="GO:0003677">
    <property type="term" value="F:DNA binding"/>
    <property type="evidence" value="ECO:0007669"/>
    <property type="project" value="InterPro"/>
</dbReference>
<dbReference type="SUPFAM" id="SSF53335">
    <property type="entry name" value="S-adenosyl-L-methionine-dependent methyltransferases"/>
    <property type="match status" value="1"/>
</dbReference>
<dbReference type="Gene3D" id="3.40.50.150">
    <property type="entry name" value="Vaccinia Virus protein VP39"/>
    <property type="match status" value="1"/>
</dbReference>
<keyword evidence="3" id="KW-0547">Nucleotide-binding</keyword>
<sequence length="1363" mass="155993">MAAYEPTMSYRLIYIFAIHDKDHEGYLKIGDTTFDSTKSYKQLPPNCEELNQAARDRIDDYTKTAMVAYDLQYTELARKVVTFSDGEVETSLFRDKRVHDVLYRSGYTSKNFWFSDRTSEWFEVPLSVAIRAIQAVKEGRTALTAAEKSEGQTSFLPQTVPAAPKKRAITLRDEQVDCVNRTLTIFRKQNSMLWNCKMRFGKTVTAYALIKKANYQKVIVVTHRPVVEDGWRNDFDLIFGEGDNRAFLKKDRFDTDSSVYDAAMDARNDANLTTYQNSGKAFVYFASMQDLRGSQRADGKFDKNNAVFDMDWDLVIYDEAHEGTQTQRGQKVQSLLEAEKNGKVPKVLQLSGTPYNLMQKYENNVYTWDYVMEQKRKREWDTLHPGDHNPYADLPELRILTFDLGKSLPTSYRYETLEMAFNFTEFFRVWTGDPARDFRPLPAGAQVGDFVHEADVRSFLDLISSENPESNYPYSTPEYREMFRHTLWMVPGVKEASALSRLLKDHPVFGAYKIANVAGDGDAEMPYDNALTLVKQVIKANRYTITISCGKLTTGVTVPEWTAVMMLTGSASTAAPGYMQTIFRVQSAGVLDGKQKERCYVFDFAPDRALNVLSEVNRVTKRGKTNEEEYRKALGKFLNFCPVIAVDGTQMTEYSVPKMMRQIKRLTVDKAIKSGFDDESVYKQDTGMVMDEEDVELFHTLSDKLSEQKAAKKETKIHINNQGLTNEEYEEASKLSNKPKRERSKEDEELLKKLQDQRKERDKVIRLLRNVSIRLPLLIYGAKVDLTESIKMADFIDLVDPESWQEFMPKGVSTALFRKLLKYYDEDVVSGAGLRIRRMAKAADELPPTERVKRIAEIFSHFRNPDKETVLTPWRVVNLHLSNMVGGYCFLNEQFDPQEVLEEPRLVDQGQVTEDIFLNPDARILEMNSKSGLYPLYMAYSLYAMKLPAPEDKLSLEQTQALWQETVEQQIFVLCKTRMAESITRRTLVGYQEWTVNTVHIARLLDRMEKDPQRLAKKLQRTDTWGKEGQPMKFDAIVGNPPYQLMGGSGGTNDAPIYQYFASLAEEVEPHYISLIIPSRWFSAGRKNLLGDFRTQMLANRKIRKMYVYPSSQDIFPTVDIKGGLCYYLIDNNYDGDCEYTLAQNGQEKTTTRSLNDLDILVREPELANIVKKVMSGTAETDTISMIVSNDTPFGIPTNPKTSGKNATVVYEDSTPEHNVKLLYLDNMVRTIAYVSRESIKKNTGDIDCPKVFIPEAAGSGNDPYVVGKPEYIGETAVCSQTFLYVPFKTEGEAMNFISYLKTRFFRVLVSACKISQHTPSSTYRFVPLQDFSKSWTDEELYKKYELTEDEIAFIESTIRAME</sequence>
<evidence type="ECO:0000259" key="2">
    <source>
        <dbReference type="SMART" id="SM00487"/>
    </source>
</evidence>
<dbReference type="Proteomes" id="UP000250997">
    <property type="component" value="Unassembled WGS sequence"/>
</dbReference>
<dbReference type="InterPro" id="IPR011639">
    <property type="entry name" value="MethylTrfase_TaqI-like_dom"/>
</dbReference>
<dbReference type="InterPro" id="IPR029063">
    <property type="entry name" value="SAM-dependent_MTases_sf"/>
</dbReference>
<keyword evidence="3" id="KW-0378">Hydrolase</keyword>
<dbReference type="Pfam" id="PF04851">
    <property type="entry name" value="ResIII"/>
    <property type="match status" value="1"/>
</dbReference>
<dbReference type="GO" id="GO:0005524">
    <property type="term" value="F:ATP binding"/>
    <property type="evidence" value="ECO:0007669"/>
    <property type="project" value="InterPro"/>
</dbReference>
<gene>
    <name evidence="3" type="ORF">C4N27_03495</name>
</gene>
<name>A0AAX1QMX3_9FIRM</name>
<organism evidence="3 4">
    <name type="scientific">Faecalibacterium prausnitzii</name>
    <dbReference type="NCBI Taxonomy" id="853"/>
    <lineage>
        <taxon>Bacteria</taxon>
        <taxon>Bacillati</taxon>
        <taxon>Bacillota</taxon>
        <taxon>Clostridia</taxon>
        <taxon>Eubacteriales</taxon>
        <taxon>Oscillospiraceae</taxon>
        <taxon>Faecalibacterium</taxon>
    </lineage>
</organism>
<accession>A0AAX1QMX3</accession>
<dbReference type="SUPFAM" id="SSF52540">
    <property type="entry name" value="P-loop containing nucleoside triphosphate hydrolases"/>
    <property type="match status" value="1"/>
</dbReference>
<dbReference type="GO" id="GO:0032259">
    <property type="term" value="P:methylation"/>
    <property type="evidence" value="ECO:0007669"/>
    <property type="project" value="InterPro"/>
</dbReference>
<dbReference type="GO" id="GO:0009007">
    <property type="term" value="F:site-specific DNA-methyltransferase (adenine-specific) activity"/>
    <property type="evidence" value="ECO:0007669"/>
    <property type="project" value="UniProtKB-EC"/>
</dbReference>
<dbReference type="GO" id="GO:0004386">
    <property type="term" value="F:helicase activity"/>
    <property type="evidence" value="ECO:0007669"/>
    <property type="project" value="UniProtKB-KW"/>
</dbReference>
<feature type="region of interest" description="Disordered" evidence="1">
    <location>
        <begin position="728"/>
        <end position="749"/>
    </location>
</feature>
<dbReference type="Pfam" id="PF07669">
    <property type="entry name" value="Eco57I"/>
    <property type="match status" value="1"/>
</dbReference>
<comment type="caution">
    <text evidence="3">The sequence shown here is derived from an EMBL/GenBank/DDBJ whole genome shotgun (WGS) entry which is preliminary data.</text>
</comment>
<dbReference type="InterPro" id="IPR006935">
    <property type="entry name" value="Helicase/UvrB_N"/>
</dbReference>